<evidence type="ECO:0000313" key="9">
    <source>
        <dbReference type="EMBL" id="APT56890.1"/>
    </source>
</evidence>
<evidence type="ECO:0000313" key="11">
    <source>
        <dbReference type="Proteomes" id="UP000185494"/>
    </source>
</evidence>
<dbReference type="PANTHER" id="PTHR33778">
    <property type="entry name" value="PROTEIN MGTC"/>
    <property type="match status" value="1"/>
</dbReference>
<evidence type="ECO:0000256" key="5">
    <source>
        <dbReference type="ARBA" id="ARBA00022989"/>
    </source>
</evidence>
<feature type="transmembrane region" description="Helical" evidence="7">
    <location>
        <begin position="73"/>
        <end position="93"/>
    </location>
</feature>
<keyword evidence="5 7" id="KW-1133">Transmembrane helix</keyword>
<dbReference type="KEGG" id="rgi:RGI145_07025"/>
<dbReference type="PANTHER" id="PTHR33778:SF1">
    <property type="entry name" value="MAGNESIUM TRANSPORTER YHID-RELATED"/>
    <property type="match status" value="1"/>
</dbReference>
<evidence type="ECO:0000256" key="2">
    <source>
        <dbReference type="ARBA" id="ARBA00009298"/>
    </source>
</evidence>
<dbReference type="AlphaFoldDB" id="A0A1L7ADT6"/>
<evidence type="ECO:0000256" key="1">
    <source>
        <dbReference type="ARBA" id="ARBA00004651"/>
    </source>
</evidence>
<keyword evidence="4 7" id="KW-0812">Transmembrane</keyword>
<accession>A0A1L7ADT6</accession>
<feature type="transmembrane region" description="Helical" evidence="7">
    <location>
        <begin position="113"/>
        <end position="140"/>
    </location>
</feature>
<dbReference type="STRING" id="257708.RGI145_07025"/>
<dbReference type="PRINTS" id="PR01837">
    <property type="entry name" value="MGTCSAPBPROT"/>
</dbReference>
<organism evidence="9 11">
    <name type="scientific">Roseomonas gilardii</name>
    <dbReference type="NCBI Taxonomy" id="257708"/>
    <lineage>
        <taxon>Bacteria</taxon>
        <taxon>Pseudomonadati</taxon>
        <taxon>Pseudomonadota</taxon>
        <taxon>Alphaproteobacteria</taxon>
        <taxon>Acetobacterales</taxon>
        <taxon>Roseomonadaceae</taxon>
        <taxon>Roseomonas</taxon>
    </lineage>
</organism>
<keyword evidence="12" id="KW-1185">Reference proteome</keyword>
<dbReference type="eggNOG" id="COG1285">
    <property type="taxonomic scope" value="Bacteria"/>
</dbReference>
<feature type="domain" description="MgtC/SapB/SrpB/YhiD N-terminal" evidence="8">
    <location>
        <begin position="14"/>
        <end position="144"/>
    </location>
</feature>
<dbReference type="EMBL" id="CP015583">
    <property type="protein sequence ID" value="APT56890.1"/>
    <property type="molecule type" value="Genomic_DNA"/>
</dbReference>
<dbReference type="Proteomes" id="UP000185494">
    <property type="component" value="Chromosome 1"/>
</dbReference>
<dbReference type="Proteomes" id="UP001258945">
    <property type="component" value="Unassembled WGS sequence"/>
</dbReference>
<keyword evidence="7" id="KW-0997">Cell inner membrane</keyword>
<dbReference type="GO" id="GO:0005886">
    <property type="term" value="C:plasma membrane"/>
    <property type="evidence" value="ECO:0007669"/>
    <property type="project" value="UniProtKB-SubCell"/>
</dbReference>
<dbReference type="EMBL" id="JAVVDO010000010">
    <property type="protein sequence ID" value="MDT8331061.1"/>
    <property type="molecule type" value="Genomic_DNA"/>
</dbReference>
<comment type="subcellular location">
    <subcellularLocation>
        <location evidence="7">Cell inner membrane</location>
        <topology evidence="7">Multi-pass membrane protein</topology>
    </subcellularLocation>
    <subcellularLocation>
        <location evidence="1">Cell membrane</location>
        <topology evidence="1">Multi-pass membrane protein</topology>
    </subcellularLocation>
</comment>
<evidence type="ECO:0000313" key="12">
    <source>
        <dbReference type="Proteomes" id="UP001258945"/>
    </source>
</evidence>
<dbReference type="RefSeq" id="WP_075797810.1">
    <property type="nucleotide sequence ID" value="NZ_CP015583.1"/>
</dbReference>
<reference evidence="10" key="3">
    <citation type="submission" date="2023-09" db="EMBL/GenBank/DDBJ databases">
        <authorList>
            <person name="Schober I."/>
            <person name="Bunk B."/>
        </authorList>
    </citation>
    <scope>NUCLEOTIDE SEQUENCE</scope>
    <source>
        <strain evidence="10">DSM 103800</strain>
    </source>
</reference>
<feature type="transmembrane region" description="Helical" evidence="7">
    <location>
        <begin position="35"/>
        <end position="61"/>
    </location>
</feature>
<evidence type="ECO:0000259" key="8">
    <source>
        <dbReference type="Pfam" id="PF02308"/>
    </source>
</evidence>
<dbReference type="InterPro" id="IPR003416">
    <property type="entry name" value="MgtC/SapB/SrpB/YhiD_fam"/>
</dbReference>
<proteinExistence type="inferred from homology"/>
<evidence type="ECO:0000256" key="3">
    <source>
        <dbReference type="ARBA" id="ARBA00022475"/>
    </source>
</evidence>
<reference evidence="9 11" key="1">
    <citation type="submission" date="2016-05" db="EMBL/GenBank/DDBJ databases">
        <title>Complete Genome and Methylome Analysis of Psychrotrophic Bacterial Isolates from Antarctic Lake Untersee.</title>
        <authorList>
            <person name="Fomenkov A."/>
            <person name="Akimov V.N."/>
            <person name="Vasilyeva L.V."/>
            <person name="Andersen D."/>
            <person name="Vincze T."/>
            <person name="Roberts R.J."/>
        </authorList>
    </citation>
    <scope>NUCLEOTIDE SEQUENCE [LARGE SCALE GENOMIC DNA]</scope>
    <source>
        <strain evidence="9 11">U14-5</strain>
    </source>
</reference>
<evidence type="ECO:0000256" key="4">
    <source>
        <dbReference type="ARBA" id="ARBA00022692"/>
    </source>
</evidence>
<evidence type="ECO:0000313" key="10">
    <source>
        <dbReference type="EMBL" id="MDT8331061.1"/>
    </source>
</evidence>
<dbReference type="InterPro" id="IPR049177">
    <property type="entry name" value="MgtC_SapB_SrpB_YhiD_N"/>
</dbReference>
<dbReference type="Pfam" id="PF02308">
    <property type="entry name" value="MgtC"/>
    <property type="match status" value="1"/>
</dbReference>
<sequence length="232" mass="24698">MHTDPTWSDIALRLVLAALAGAAFGINRGIKGRAAGLRTTMLVCLAAALAMLLADILLTTARRPDHGVISMDVMRLPLGILTGVGFIGGGAILRQGGTVTGVTTAATLWFVTVAGLCLGAGEIGLGLAGVLLGLGVVWVLKWAEGRLHQTHTGTLLLAGDSATLRSLGMEARLAGLGYETVRQAVTYRDSGRACMRRYQLRWRGRYSSRRQVPPFLEEIAALPGMREVRWLP</sequence>
<comment type="similarity">
    <text evidence="2 7">Belongs to the MgtC/SapB family.</text>
</comment>
<evidence type="ECO:0000256" key="7">
    <source>
        <dbReference type="RuleBase" id="RU365041"/>
    </source>
</evidence>
<keyword evidence="3" id="KW-1003">Cell membrane</keyword>
<evidence type="ECO:0000256" key="6">
    <source>
        <dbReference type="ARBA" id="ARBA00023136"/>
    </source>
</evidence>
<protein>
    <recommendedName>
        <fullName evidence="7">Protein MgtC</fullName>
    </recommendedName>
</protein>
<gene>
    <name evidence="9" type="ORF">RGI145_07025</name>
    <name evidence="10" type="ORF">RQ831_08330</name>
</gene>
<reference evidence="10 12" key="2">
    <citation type="journal article" date="2019" name="Microb. Pathog.">
        <title>Comparison of VITEK 2, MALDI-TOF MS, 16S rRNA gene sequencing, and whole-genome sequencing for identification of Roseomonas mucosa.</title>
        <authorList>
            <person name="Rudolph W.W."/>
            <person name="Gunzer F."/>
            <person name="Trauth M."/>
            <person name="Bunk B."/>
            <person name="Bigge R."/>
            <person name="Schrottner P."/>
        </authorList>
    </citation>
    <scope>NUCLEOTIDE SEQUENCE [LARGE SCALE GENOMIC DNA]</scope>
    <source>
        <strain evidence="10 12">DSM 103800</strain>
    </source>
</reference>
<name>A0A1L7ADT6_9PROT</name>
<keyword evidence="6 7" id="KW-0472">Membrane</keyword>